<dbReference type="PROSITE" id="PS00191">
    <property type="entry name" value="CYTOCHROME_B5_1"/>
    <property type="match status" value="1"/>
</dbReference>
<dbReference type="EMBL" id="BLKM01000763">
    <property type="protein sequence ID" value="GFG38226.1"/>
    <property type="molecule type" value="Genomic_DNA"/>
</dbReference>
<dbReference type="PANTHER" id="PTHR12863:SF1">
    <property type="entry name" value="FATTY ACID 2-HYDROXYLASE"/>
    <property type="match status" value="1"/>
</dbReference>
<dbReference type="GO" id="GO:0046872">
    <property type="term" value="F:metal ion binding"/>
    <property type="evidence" value="ECO:0007669"/>
    <property type="project" value="UniProtKB-UniRule"/>
</dbReference>
<keyword evidence="6 11" id="KW-1133">Transmembrane helix</keyword>
<dbReference type="FunCoup" id="A0A6L2Q085">
    <property type="interactions" value="35"/>
</dbReference>
<comment type="subcellular location">
    <subcellularLocation>
        <location evidence="1">Endoplasmic reticulum membrane</location>
        <topology evidence="1">Multi-pass membrane protein</topology>
    </subcellularLocation>
</comment>
<sequence length="203" mass="23340">RTIRASSSMSAARNGQIKTNDSEDEFIVKHNGDTYDIARFLQFHPGGWNSVSPYRGLSITKKFLDINHAPAASYLMREYRLAGTPQDSTVEDLEKLVDWSKPMLSQVGKLGPQYKVWVSAPVDRNLRLFSWDILEYMTVTPWYLIPVVWLPVSVFFIYHGWLTNEQDITGKVTVTITMHYLDKVKIHNVAFWAMTLCCLVAEY</sequence>
<gene>
    <name evidence="13" type="ORF">Cfor_12221</name>
</gene>
<dbReference type="InterPro" id="IPR018506">
    <property type="entry name" value="Cyt_B5_heme-BS"/>
</dbReference>
<keyword evidence="9" id="KW-0443">Lipid metabolism</keyword>
<evidence type="ECO:0000256" key="8">
    <source>
        <dbReference type="ARBA" id="ARBA00023004"/>
    </source>
</evidence>
<evidence type="ECO:0000256" key="6">
    <source>
        <dbReference type="ARBA" id="ARBA00022989"/>
    </source>
</evidence>
<dbReference type="InterPro" id="IPR036400">
    <property type="entry name" value="Cyt_B5-like_heme/steroid_sf"/>
</dbReference>
<keyword evidence="7" id="KW-0560">Oxidoreductase</keyword>
<keyword evidence="4 11" id="KW-0479">Metal-binding</keyword>
<dbReference type="OrthoDB" id="2204368at2759"/>
<evidence type="ECO:0000256" key="9">
    <source>
        <dbReference type="ARBA" id="ARBA00023098"/>
    </source>
</evidence>
<dbReference type="GO" id="GO:0020037">
    <property type="term" value="F:heme binding"/>
    <property type="evidence" value="ECO:0007669"/>
    <property type="project" value="UniProtKB-UniRule"/>
</dbReference>
<proteinExistence type="inferred from homology"/>
<comment type="caution">
    <text evidence="13">The sequence shown here is derived from an EMBL/GenBank/DDBJ whole genome shotgun (WGS) entry which is preliminary data.</text>
</comment>
<comment type="similarity">
    <text evidence="11">Belongs to the cytochrome b5 family.</text>
</comment>
<dbReference type="SUPFAM" id="SSF55856">
    <property type="entry name" value="Cytochrome b5-like heme/steroid binding domain"/>
    <property type="match status" value="1"/>
</dbReference>
<keyword evidence="3 11" id="KW-0812">Transmembrane</keyword>
<name>A0A6L2Q085_COPFO</name>
<evidence type="ECO:0000256" key="5">
    <source>
        <dbReference type="ARBA" id="ARBA00022824"/>
    </source>
</evidence>
<keyword evidence="10 11" id="KW-0472">Membrane</keyword>
<keyword evidence="2 11" id="KW-0349">Heme</keyword>
<feature type="domain" description="Cytochrome b5 heme-binding" evidence="12">
    <location>
        <begin position="16"/>
        <end position="85"/>
    </location>
</feature>
<dbReference type="Pfam" id="PF00173">
    <property type="entry name" value="Cyt-b5"/>
    <property type="match status" value="1"/>
</dbReference>
<evidence type="ECO:0000256" key="4">
    <source>
        <dbReference type="ARBA" id="ARBA00022723"/>
    </source>
</evidence>
<dbReference type="Proteomes" id="UP000502823">
    <property type="component" value="Unassembled WGS sequence"/>
</dbReference>
<evidence type="ECO:0000256" key="1">
    <source>
        <dbReference type="ARBA" id="ARBA00004477"/>
    </source>
</evidence>
<evidence type="ECO:0000259" key="12">
    <source>
        <dbReference type="PROSITE" id="PS50255"/>
    </source>
</evidence>
<dbReference type="InParanoid" id="A0A6L2Q085"/>
<dbReference type="InterPro" id="IPR014430">
    <property type="entry name" value="Scs7"/>
</dbReference>
<accession>A0A6L2Q085</accession>
<dbReference type="GO" id="GO:0005789">
    <property type="term" value="C:endoplasmic reticulum membrane"/>
    <property type="evidence" value="ECO:0007669"/>
    <property type="project" value="UniProtKB-SubCell"/>
</dbReference>
<dbReference type="AlphaFoldDB" id="A0A6L2Q085"/>
<organism evidence="13 14">
    <name type="scientific">Coptotermes formosanus</name>
    <name type="common">Formosan subterranean termite</name>
    <dbReference type="NCBI Taxonomy" id="36987"/>
    <lineage>
        <taxon>Eukaryota</taxon>
        <taxon>Metazoa</taxon>
        <taxon>Ecdysozoa</taxon>
        <taxon>Arthropoda</taxon>
        <taxon>Hexapoda</taxon>
        <taxon>Insecta</taxon>
        <taxon>Pterygota</taxon>
        <taxon>Neoptera</taxon>
        <taxon>Polyneoptera</taxon>
        <taxon>Dictyoptera</taxon>
        <taxon>Blattodea</taxon>
        <taxon>Blattoidea</taxon>
        <taxon>Termitoidae</taxon>
        <taxon>Rhinotermitidae</taxon>
        <taxon>Coptotermes</taxon>
    </lineage>
</organism>
<reference evidence="14" key="1">
    <citation type="submission" date="2020-01" db="EMBL/GenBank/DDBJ databases">
        <title>Draft genome sequence of the Termite Coptotermes fromosanus.</title>
        <authorList>
            <person name="Itakura S."/>
            <person name="Yosikawa Y."/>
            <person name="Umezawa K."/>
        </authorList>
    </citation>
    <scope>NUCLEOTIDE SEQUENCE [LARGE SCALE GENOMIC DNA]</scope>
</reference>
<evidence type="ECO:0000256" key="3">
    <source>
        <dbReference type="ARBA" id="ARBA00022692"/>
    </source>
</evidence>
<dbReference type="InterPro" id="IPR001199">
    <property type="entry name" value="Cyt_B5-like_heme/steroid-bd"/>
</dbReference>
<evidence type="ECO:0000256" key="10">
    <source>
        <dbReference type="ARBA" id="ARBA00023136"/>
    </source>
</evidence>
<dbReference type="Gene3D" id="3.10.120.10">
    <property type="entry name" value="Cytochrome b5-like heme/steroid binding domain"/>
    <property type="match status" value="1"/>
</dbReference>
<protein>
    <recommendedName>
        <fullName evidence="12">Cytochrome b5 heme-binding domain-containing protein</fullName>
    </recommendedName>
</protein>
<dbReference type="GO" id="GO:0006631">
    <property type="term" value="P:fatty acid metabolic process"/>
    <property type="evidence" value="ECO:0007669"/>
    <property type="project" value="TreeGrafter"/>
</dbReference>
<evidence type="ECO:0000313" key="13">
    <source>
        <dbReference type="EMBL" id="GFG38226.1"/>
    </source>
</evidence>
<keyword evidence="8 11" id="KW-0408">Iron</keyword>
<keyword evidence="5" id="KW-0256">Endoplasmic reticulum</keyword>
<keyword evidence="14" id="KW-1185">Reference proteome</keyword>
<dbReference type="GO" id="GO:0080132">
    <property type="term" value="F:fatty acid 2-hydroxylase activity"/>
    <property type="evidence" value="ECO:0007669"/>
    <property type="project" value="InterPro"/>
</dbReference>
<evidence type="ECO:0000256" key="7">
    <source>
        <dbReference type="ARBA" id="ARBA00023002"/>
    </source>
</evidence>
<evidence type="ECO:0000256" key="11">
    <source>
        <dbReference type="RuleBase" id="RU362121"/>
    </source>
</evidence>
<evidence type="ECO:0000313" key="14">
    <source>
        <dbReference type="Proteomes" id="UP000502823"/>
    </source>
</evidence>
<evidence type="ECO:0000256" key="2">
    <source>
        <dbReference type="ARBA" id="ARBA00022617"/>
    </source>
</evidence>
<feature type="transmembrane region" description="Helical" evidence="11">
    <location>
        <begin position="142"/>
        <end position="161"/>
    </location>
</feature>
<feature type="non-terminal residue" evidence="13">
    <location>
        <position position="1"/>
    </location>
</feature>
<dbReference type="PROSITE" id="PS50255">
    <property type="entry name" value="CYTOCHROME_B5_2"/>
    <property type="match status" value="1"/>
</dbReference>
<dbReference type="PANTHER" id="PTHR12863">
    <property type="entry name" value="FATTY ACID HYDROXYLASE"/>
    <property type="match status" value="1"/>
</dbReference>